<name>A0AAN1BKY7_RHIET</name>
<evidence type="ECO:0000313" key="3">
    <source>
        <dbReference type="Proteomes" id="UP000194159"/>
    </source>
</evidence>
<reference evidence="2 3" key="1">
    <citation type="submission" date="2017-04" db="EMBL/GenBank/DDBJ databases">
        <title>Complete genome sequences of Rhizobium genomic linages associated to common bean (phaseolus vulgaris).</title>
        <authorList>
            <person name="Santamaria R.I."/>
            <person name="Bustos P."/>
            <person name="Perez-Carrascal O."/>
            <person name="Martinez-Flores I."/>
            <person name="Juarez S."/>
            <person name="Lozano L."/>
            <person name="Miranda F."/>
            <person name="Vinuesa P."/>
            <person name="Martinez-Romero E."/>
            <person name="Cevallos M.A."/>
            <person name="Romero D."/>
            <person name="Davila G."/>
            <person name="Gonzalez V."/>
        </authorList>
    </citation>
    <scope>NUCLEOTIDE SEQUENCE [LARGE SCALE GENOMIC DNA]</scope>
    <source>
        <strain evidence="2 3">NXC12</strain>
        <plasmid evidence="3">pretnxc12d</plasmid>
    </source>
</reference>
<dbReference type="Proteomes" id="UP000194159">
    <property type="component" value="Plasmid pRetNXC12d"/>
</dbReference>
<evidence type="ECO:0000256" key="1">
    <source>
        <dbReference type="SAM" id="MobiDB-lite"/>
    </source>
</evidence>
<dbReference type="AlphaFoldDB" id="A0AAN1BKY7"/>
<protein>
    <submittedName>
        <fullName evidence="2">Uncharacterized protein</fullName>
    </submittedName>
</protein>
<proteinExistence type="predicted"/>
<geneLocation type="plasmid" evidence="3">
    <name>pretnxc12d</name>
</geneLocation>
<gene>
    <name evidence="2" type="ORF">NXC12_PD00063</name>
</gene>
<feature type="region of interest" description="Disordered" evidence="1">
    <location>
        <begin position="44"/>
        <end position="64"/>
    </location>
</feature>
<organism evidence="2 3">
    <name type="scientific">Rhizobium etli</name>
    <dbReference type="NCBI Taxonomy" id="29449"/>
    <lineage>
        <taxon>Bacteria</taxon>
        <taxon>Pseudomonadati</taxon>
        <taxon>Pseudomonadota</taxon>
        <taxon>Alphaproteobacteria</taxon>
        <taxon>Hyphomicrobiales</taxon>
        <taxon>Rhizobiaceae</taxon>
        <taxon>Rhizobium/Agrobacterium group</taxon>
        <taxon>Rhizobium</taxon>
    </lineage>
</organism>
<keyword evidence="2" id="KW-0614">Plasmid</keyword>
<dbReference type="EMBL" id="CP020910">
    <property type="protein sequence ID" value="ARQ13174.1"/>
    <property type="molecule type" value="Genomic_DNA"/>
</dbReference>
<dbReference type="RefSeq" id="WP_244920094.1">
    <property type="nucleotide sequence ID" value="NZ_CP020910.1"/>
</dbReference>
<sequence>MARSMHIYTIENVAAMIGENLELLREISANSDNIDYGKWCTSTTRQKMAQPASRTEASNAPSNS</sequence>
<evidence type="ECO:0000313" key="2">
    <source>
        <dbReference type="EMBL" id="ARQ13174.1"/>
    </source>
</evidence>
<accession>A0AAN1BKY7</accession>